<protein>
    <submittedName>
        <fullName evidence="1">Uncharacterized protein</fullName>
    </submittedName>
</protein>
<accession>A0A1H9WKP2</accession>
<gene>
    <name evidence="1" type="ORF">SAMN05661109_02778</name>
</gene>
<keyword evidence="2" id="KW-1185">Reference proteome</keyword>
<dbReference type="EMBL" id="FOGQ01000025">
    <property type="protein sequence ID" value="SES34247.1"/>
    <property type="molecule type" value="Genomic_DNA"/>
</dbReference>
<evidence type="ECO:0000313" key="2">
    <source>
        <dbReference type="Proteomes" id="UP000198929"/>
    </source>
</evidence>
<dbReference type="STRING" id="1121357.SAMN05661109_02778"/>
<proteinExistence type="predicted"/>
<sequence>MAAMSKNKLFADTDDWFAQRGLTRKGTRQPNWVKDFGPDFQFVLHCDPIKLSDEVYEASFGYWERFPSLEKLHVPDLAHFSTTFSVVC</sequence>
<dbReference type="Proteomes" id="UP000198929">
    <property type="component" value="Unassembled WGS sequence"/>
</dbReference>
<organism evidence="1 2">
    <name type="scientific">Corynebacterium cystitidis DSM 20524</name>
    <dbReference type="NCBI Taxonomy" id="1121357"/>
    <lineage>
        <taxon>Bacteria</taxon>
        <taxon>Bacillati</taxon>
        <taxon>Actinomycetota</taxon>
        <taxon>Actinomycetes</taxon>
        <taxon>Mycobacteriales</taxon>
        <taxon>Corynebacteriaceae</taxon>
        <taxon>Corynebacterium</taxon>
    </lineage>
</organism>
<name>A0A1H9WKP2_9CORY</name>
<reference evidence="2" key="1">
    <citation type="submission" date="2016-10" db="EMBL/GenBank/DDBJ databases">
        <authorList>
            <person name="Varghese N."/>
            <person name="Submissions S."/>
        </authorList>
    </citation>
    <scope>NUCLEOTIDE SEQUENCE [LARGE SCALE GENOMIC DNA]</scope>
    <source>
        <strain evidence="2">DSM 20524</strain>
    </source>
</reference>
<evidence type="ECO:0000313" key="1">
    <source>
        <dbReference type="EMBL" id="SES34247.1"/>
    </source>
</evidence>
<dbReference type="AlphaFoldDB" id="A0A1H9WKP2"/>